<evidence type="ECO:0000256" key="2">
    <source>
        <dbReference type="ARBA" id="ARBA00022692"/>
    </source>
</evidence>
<dbReference type="Proteomes" id="UP000005087">
    <property type="component" value="Chromosome"/>
</dbReference>
<dbReference type="RefSeq" id="WP_005465615.1">
    <property type="nucleotide sequence ID" value="NZ_CM001484.1"/>
</dbReference>
<feature type="transmembrane region" description="Helical" evidence="5">
    <location>
        <begin position="164"/>
        <end position="184"/>
    </location>
</feature>
<evidence type="ECO:0000256" key="3">
    <source>
        <dbReference type="ARBA" id="ARBA00022989"/>
    </source>
</evidence>
<feature type="transmembrane region" description="Helical" evidence="5">
    <location>
        <begin position="45"/>
        <end position="67"/>
    </location>
</feature>
<evidence type="ECO:0000256" key="1">
    <source>
        <dbReference type="ARBA" id="ARBA00004141"/>
    </source>
</evidence>
<dbReference type="EMBL" id="CM001484">
    <property type="protein sequence ID" value="EIE99918.1"/>
    <property type="molecule type" value="Genomic_DNA"/>
</dbReference>
<dbReference type="HOGENOM" id="CLU_046841_3_1_11"/>
<feature type="transmembrane region" description="Helical" evidence="5">
    <location>
        <begin position="213"/>
        <end position="235"/>
    </location>
</feature>
<evidence type="ECO:0000256" key="5">
    <source>
        <dbReference type="SAM" id="Phobius"/>
    </source>
</evidence>
<reference evidence="7 8" key="1">
    <citation type="submission" date="2011-09" db="EMBL/GenBank/DDBJ databases">
        <authorList>
            <consortium name="US DOE Joint Genome Institute (JGI-PGF)"/>
            <person name="Lucas S."/>
            <person name="Han J."/>
            <person name="Lapidus A."/>
            <person name="Cheng J.-F."/>
            <person name="Goodwin L."/>
            <person name="Pitluck S."/>
            <person name="Peters L."/>
            <person name="Land M.L."/>
            <person name="Hauser L."/>
            <person name="Brambilla E."/>
            <person name="Klenk H.-P."/>
            <person name="Woyke T.J."/>
        </authorList>
    </citation>
    <scope>NUCLEOTIDE SEQUENCE [LARGE SCALE GENOMIC DNA]</scope>
    <source>
        <strain evidence="7 8">K62</strain>
    </source>
</reference>
<dbReference type="GO" id="GO:0140359">
    <property type="term" value="F:ABC-type transporter activity"/>
    <property type="evidence" value="ECO:0007669"/>
    <property type="project" value="InterPro"/>
</dbReference>
<keyword evidence="4 5" id="KW-0472">Membrane</keyword>
<keyword evidence="2 5" id="KW-0812">Transmembrane</keyword>
<feature type="transmembrane region" description="Helical" evidence="5">
    <location>
        <begin position="282"/>
        <end position="304"/>
    </location>
</feature>
<evidence type="ECO:0000259" key="6">
    <source>
        <dbReference type="Pfam" id="PF12698"/>
    </source>
</evidence>
<proteinExistence type="predicted"/>
<dbReference type="AlphaFoldDB" id="I1D4P4"/>
<name>I1D4P4_9PSEU</name>
<evidence type="ECO:0000313" key="7">
    <source>
        <dbReference type="EMBL" id="EIE99918.1"/>
    </source>
</evidence>
<dbReference type="InterPro" id="IPR013525">
    <property type="entry name" value="ABC2_TM"/>
</dbReference>
<dbReference type="OrthoDB" id="3268959at2"/>
<sequence>MSTTTVPRSAGSAVEDSGKAGGTSFWSATRLVAEREMKSFLQLKSFWIGLVVIVVGLFAMSVLPSVFGGGQTSVAVVGGSEVRAALEQLDAEIVEAEDVAAAQELVRAEKVDAAVVPDTTGESVTGVRVVALTDPPAEIVAGLGAVPPVDLLETSDVSHGEQSLVVLVLALLFLVFGMGGVAIAQSTVTEKQTRVVEILVSTVPVRALLAGKIVGHTLLTVGQVVVVAIVAPLALRAGGHGDLLTVVLPALGWFVPFMVLGFLLLAALWAVTGSLVSRQEDLGTTMGLAMMLVMGPYFGVMFFFDNETVMTVLSYVPFSAAVAMPARMFAGEAQVWEAVASLGLMAVFAALVTMFGARLYSGALLQTRGKVALSQAWSHAD</sequence>
<dbReference type="GO" id="GO:0016020">
    <property type="term" value="C:membrane"/>
    <property type="evidence" value="ECO:0007669"/>
    <property type="project" value="UniProtKB-SubCell"/>
</dbReference>
<dbReference type="Pfam" id="PF12698">
    <property type="entry name" value="ABC2_membrane_3"/>
    <property type="match status" value="1"/>
</dbReference>
<keyword evidence="3 5" id="KW-1133">Transmembrane helix</keyword>
<gene>
    <name evidence="7" type="ORF">SacglDRAFT_03052</name>
</gene>
<organism evidence="7 8">
    <name type="scientific">Saccharomonospora glauca K62</name>
    <dbReference type="NCBI Taxonomy" id="928724"/>
    <lineage>
        <taxon>Bacteria</taxon>
        <taxon>Bacillati</taxon>
        <taxon>Actinomycetota</taxon>
        <taxon>Actinomycetes</taxon>
        <taxon>Pseudonocardiales</taxon>
        <taxon>Pseudonocardiaceae</taxon>
        <taxon>Saccharomonospora</taxon>
    </lineage>
</organism>
<evidence type="ECO:0000256" key="4">
    <source>
        <dbReference type="ARBA" id="ARBA00023136"/>
    </source>
</evidence>
<keyword evidence="8" id="KW-1185">Reference proteome</keyword>
<protein>
    <submittedName>
        <fullName evidence="7">ABC-type Na+ efflux pump, permease component</fullName>
    </submittedName>
</protein>
<dbReference type="STRING" id="928724.SacglDRAFT_03052"/>
<feature type="transmembrane region" description="Helical" evidence="5">
    <location>
        <begin position="247"/>
        <end position="270"/>
    </location>
</feature>
<evidence type="ECO:0000313" key="8">
    <source>
        <dbReference type="Proteomes" id="UP000005087"/>
    </source>
</evidence>
<reference evidence="8" key="2">
    <citation type="submission" date="2012-01" db="EMBL/GenBank/DDBJ databases">
        <title>Noncontiguous Finished sequence of chromosome of Saccharomonospora glauca K62.</title>
        <authorList>
            <consortium name="US DOE Joint Genome Institute"/>
            <person name="Lucas S."/>
            <person name="Han J."/>
            <person name="Lapidus A."/>
            <person name="Cheng J.-F."/>
            <person name="Goodwin L."/>
            <person name="Pitluck S."/>
            <person name="Peters L."/>
            <person name="Mikhailova N."/>
            <person name="Held B."/>
            <person name="Detter J.C."/>
            <person name="Han C."/>
            <person name="Tapia R."/>
            <person name="Land M."/>
            <person name="Hauser L."/>
            <person name="Kyrpides N."/>
            <person name="Ivanova N."/>
            <person name="Pagani I."/>
            <person name="Brambilla E.-M."/>
            <person name="Klenk H.-P."/>
            <person name="Woyke T."/>
        </authorList>
    </citation>
    <scope>NUCLEOTIDE SEQUENCE [LARGE SCALE GENOMIC DNA]</scope>
    <source>
        <strain evidence="8">K62</strain>
    </source>
</reference>
<dbReference type="eggNOG" id="COG1668">
    <property type="taxonomic scope" value="Bacteria"/>
</dbReference>
<comment type="subcellular location">
    <subcellularLocation>
        <location evidence="1">Membrane</location>
        <topology evidence="1">Multi-pass membrane protein</topology>
    </subcellularLocation>
</comment>
<feature type="transmembrane region" description="Helical" evidence="5">
    <location>
        <begin position="338"/>
        <end position="360"/>
    </location>
</feature>
<feature type="domain" description="ABC-2 type transporter transmembrane" evidence="6">
    <location>
        <begin position="165"/>
        <end position="356"/>
    </location>
</feature>
<accession>I1D4P4</accession>